<gene>
    <name evidence="2" type="ORF">AQPE_0521</name>
</gene>
<dbReference type="KEGG" id="anf:AQPE_0521"/>
<dbReference type="RefSeq" id="WP_318349464.1">
    <property type="nucleotide sequence ID" value="NZ_AP018694.1"/>
</dbReference>
<evidence type="ECO:0000313" key="2">
    <source>
        <dbReference type="EMBL" id="BBE16383.1"/>
    </source>
</evidence>
<proteinExistence type="predicted"/>
<dbReference type="PROSITE" id="PS51186">
    <property type="entry name" value="GNAT"/>
    <property type="match status" value="1"/>
</dbReference>
<protein>
    <recommendedName>
        <fullName evidence="1">N-acetyltransferase domain-containing protein</fullName>
    </recommendedName>
</protein>
<dbReference type="CDD" id="cd04301">
    <property type="entry name" value="NAT_SF"/>
    <property type="match status" value="1"/>
</dbReference>
<accession>A0A5K7S4A8</accession>
<dbReference type="InterPro" id="IPR000182">
    <property type="entry name" value="GNAT_dom"/>
</dbReference>
<dbReference type="Gene3D" id="3.40.630.30">
    <property type="match status" value="1"/>
</dbReference>
<name>A0A5K7S4A8_9BACT</name>
<evidence type="ECO:0000313" key="3">
    <source>
        <dbReference type="Proteomes" id="UP001193389"/>
    </source>
</evidence>
<feature type="domain" description="N-acetyltransferase" evidence="1">
    <location>
        <begin position="2"/>
        <end position="154"/>
    </location>
</feature>
<dbReference type="Pfam" id="PF00583">
    <property type="entry name" value="Acetyltransf_1"/>
    <property type="match status" value="1"/>
</dbReference>
<dbReference type="InterPro" id="IPR016181">
    <property type="entry name" value="Acyl_CoA_acyltransferase"/>
</dbReference>
<dbReference type="AlphaFoldDB" id="A0A5K7S4A8"/>
<evidence type="ECO:0000259" key="1">
    <source>
        <dbReference type="PROSITE" id="PS51186"/>
    </source>
</evidence>
<sequence length="190" mass="22727">MIQLHPVKNSDRLNSDFKEIYETSFPDDERREWTQLLEILDNKQFILNEIYDQQKYLGFISIWNLTEFNFIEHFAIRTTEQGKGYGTQTMEHVLSTNSKPIVLEIEEPLTETARKRMEFYERLNFTVNDFSYFQPPYSIGKSSVKLLLMSYPAKIKPEDFERIKDQIYHWVYGHNNEALESETIEDFLTD</sequence>
<keyword evidence="3" id="KW-1185">Reference proteome</keyword>
<dbReference type="Proteomes" id="UP001193389">
    <property type="component" value="Chromosome"/>
</dbReference>
<dbReference type="GO" id="GO:0016747">
    <property type="term" value="F:acyltransferase activity, transferring groups other than amino-acyl groups"/>
    <property type="evidence" value="ECO:0007669"/>
    <property type="project" value="InterPro"/>
</dbReference>
<reference evidence="2" key="1">
    <citation type="journal article" date="2020" name="Int. J. Syst. Evol. Microbiol.">
        <title>Aquipluma nitroreducens gen. nov. sp. nov., a novel facultatively anaerobic bacterium isolated from a freshwater lake.</title>
        <authorList>
            <person name="Watanabe M."/>
            <person name="Kojima H."/>
            <person name="Fukui M."/>
        </authorList>
    </citation>
    <scope>NUCLEOTIDE SEQUENCE</scope>
    <source>
        <strain evidence="2">MeG22</strain>
    </source>
</reference>
<dbReference type="SUPFAM" id="SSF55729">
    <property type="entry name" value="Acyl-CoA N-acyltransferases (Nat)"/>
    <property type="match status" value="1"/>
</dbReference>
<organism evidence="2 3">
    <name type="scientific">Aquipluma nitroreducens</name>
    <dbReference type="NCBI Taxonomy" id="2010828"/>
    <lineage>
        <taxon>Bacteria</taxon>
        <taxon>Pseudomonadati</taxon>
        <taxon>Bacteroidota</taxon>
        <taxon>Bacteroidia</taxon>
        <taxon>Marinilabiliales</taxon>
        <taxon>Prolixibacteraceae</taxon>
        <taxon>Aquipluma</taxon>
    </lineage>
</organism>
<dbReference type="EMBL" id="AP018694">
    <property type="protein sequence ID" value="BBE16383.1"/>
    <property type="molecule type" value="Genomic_DNA"/>
</dbReference>